<dbReference type="GO" id="GO:0008410">
    <property type="term" value="F:CoA-transferase activity"/>
    <property type="evidence" value="ECO:0007669"/>
    <property type="project" value="TreeGrafter"/>
</dbReference>
<dbReference type="InterPro" id="IPR003673">
    <property type="entry name" value="CoA-Trfase_fam_III"/>
</dbReference>
<organism evidence="2 3">
    <name type="scientific">Entotheonella factor</name>
    <dbReference type="NCBI Taxonomy" id="1429438"/>
    <lineage>
        <taxon>Bacteria</taxon>
        <taxon>Pseudomonadati</taxon>
        <taxon>Nitrospinota/Tectimicrobiota group</taxon>
        <taxon>Candidatus Tectimicrobiota</taxon>
        <taxon>Candidatus Entotheonellia</taxon>
        <taxon>Candidatus Entotheonellales</taxon>
        <taxon>Candidatus Entotheonellaceae</taxon>
        <taxon>Candidatus Entotheonella</taxon>
    </lineage>
</organism>
<sequence length="405" mass="45501">MPPQALDDLLVLDLTHYIAGPYCTKRLADFGARVIKIEPPLRGDPCRQLGPFPNDAPHPEKSGLFLHLNTNKESVTLNLKSLRGRQIFFKLLEHADIVVENFRPGVMRALQLDYPLLRRVKPTLVMTSISNFGQTGPYRDWRAQDLTFYAMGGEMYSSGETDRDPLQQAPGLTLFQGGSVAATATMVGIFSARRHHVGQHLDISLFETQSGSIDRRLTSLVAYQYNGANPAPEGAIPVGVMPSGVYPCKDGFVDIRVNFRWWDRLVAMMDMPELNEDPRFSTEEARFNLANREAFLKLFETWLMGHTRQEVMRIAQQFRIPGTAINLPGEVIEDPHFTERGAFVEVDHPVAGRWQLPGAPFRPQLTPWQMPRPAPLLGQHTAAVLQEFAKVKATEIEALKQAHVI</sequence>
<dbReference type="SUPFAM" id="SSF89796">
    <property type="entry name" value="CoA-transferase family III (CaiB/BaiF)"/>
    <property type="match status" value="1"/>
</dbReference>
<evidence type="ECO:0000256" key="1">
    <source>
        <dbReference type="ARBA" id="ARBA00022679"/>
    </source>
</evidence>
<dbReference type="EMBL" id="AZHW01000174">
    <property type="protein sequence ID" value="ETX02131.1"/>
    <property type="molecule type" value="Genomic_DNA"/>
</dbReference>
<dbReference type="HOGENOM" id="CLU_033975_0_0_7"/>
<dbReference type="InterPro" id="IPR050483">
    <property type="entry name" value="CoA-transferase_III_domain"/>
</dbReference>
<dbReference type="InterPro" id="IPR023606">
    <property type="entry name" value="CoA-Trfase_III_dom_1_sf"/>
</dbReference>
<evidence type="ECO:0000313" key="2">
    <source>
        <dbReference type="EMBL" id="ETX02131.1"/>
    </source>
</evidence>
<dbReference type="InterPro" id="IPR044855">
    <property type="entry name" value="CoA-Trfase_III_dom3_sf"/>
</dbReference>
<dbReference type="Gene3D" id="3.30.1540.10">
    <property type="entry name" value="formyl-coa transferase, domain 3"/>
    <property type="match status" value="1"/>
</dbReference>
<dbReference type="PANTHER" id="PTHR48207:SF3">
    <property type="entry name" value="SUCCINATE--HYDROXYMETHYLGLUTARATE COA-TRANSFERASE"/>
    <property type="match status" value="1"/>
</dbReference>
<proteinExistence type="predicted"/>
<reference evidence="2 3" key="1">
    <citation type="journal article" date="2014" name="Nature">
        <title>An environmental bacterial taxon with a large and distinct metabolic repertoire.</title>
        <authorList>
            <person name="Wilson M.C."/>
            <person name="Mori T."/>
            <person name="Ruckert C."/>
            <person name="Uria A.R."/>
            <person name="Helf M.J."/>
            <person name="Takada K."/>
            <person name="Gernert C."/>
            <person name="Steffens U.A."/>
            <person name="Heycke N."/>
            <person name="Schmitt S."/>
            <person name="Rinke C."/>
            <person name="Helfrich E.J."/>
            <person name="Brachmann A.O."/>
            <person name="Gurgui C."/>
            <person name="Wakimoto T."/>
            <person name="Kracht M."/>
            <person name="Crusemann M."/>
            <person name="Hentschel U."/>
            <person name="Abe I."/>
            <person name="Matsunaga S."/>
            <person name="Kalinowski J."/>
            <person name="Takeyama H."/>
            <person name="Piel J."/>
        </authorList>
    </citation>
    <scope>NUCLEOTIDE SEQUENCE [LARGE SCALE GENOMIC DNA]</scope>
    <source>
        <strain evidence="3">TSY1</strain>
    </source>
</reference>
<gene>
    <name evidence="2" type="ORF">ETSY1_04725</name>
</gene>
<accession>W4LWJ0</accession>
<dbReference type="AlphaFoldDB" id="W4LWJ0"/>
<dbReference type="Pfam" id="PF02515">
    <property type="entry name" value="CoA_transf_3"/>
    <property type="match status" value="1"/>
</dbReference>
<dbReference type="Gene3D" id="3.40.50.10540">
    <property type="entry name" value="Crotonobetainyl-coa:carnitine coa-transferase, domain 1"/>
    <property type="match status" value="1"/>
</dbReference>
<protein>
    <recommendedName>
        <fullName evidence="4">Formyl-CoA transferase</fullName>
    </recommendedName>
</protein>
<name>W4LWJ0_ENTF1</name>
<evidence type="ECO:0000313" key="3">
    <source>
        <dbReference type="Proteomes" id="UP000019141"/>
    </source>
</evidence>
<dbReference type="PANTHER" id="PTHR48207">
    <property type="entry name" value="SUCCINATE--HYDROXYMETHYLGLUTARATE COA-TRANSFERASE"/>
    <property type="match status" value="1"/>
</dbReference>
<evidence type="ECO:0008006" key="4">
    <source>
        <dbReference type="Google" id="ProtNLM"/>
    </source>
</evidence>
<comment type="caution">
    <text evidence="2">The sequence shown here is derived from an EMBL/GenBank/DDBJ whole genome shotgun (WGS) entry which is preliminary data.</text>
</comment>
<dbReference type="Proteomes" id="UP000019141">
    <property type="component" value="Unassembled WGS sequence"/>
</dbReference>
<keyword evidence="3" id="KW-1185">Reference proteome</keyword>
<keyword evidence="1" id="KW-0808">Transferase</keyword>